<keyword evidence="6" id="KW-1185">Reference proteome</keyword>
<keyword evidence="1" id="KW-0805">Transcription regulation</keyword>
<organism evidence="5 6">
    <name type="scientific">Rhodoferax potami</name>
    <dbReference type="NCBI Taxonomy" id="3068338"/>
    <lineage>
        <taxon>Bacteria</taxon>
        <taxon>Pseudomonadati</taxon>
        <taxon>Pseudomonadota</taxon>
        <taxon>Betaproteobacteria</taxon>
        <taxon>Burkholderiales</taxon>
        <taxon>Comamonadaceae</taxon>
        <taxon>Rhodoferax</taxon>
    </lineage>
</organism>
<evidence type="ECO:0000313" key="6">
    <source>
        <dbReference type="Proteomes" id="UP001321700"/>
    </source>
</evidence>
<dbReference type="RefSeq" id="WP_313873395.1">
    <property type="nucleotide sequence ID" value="NZ_JAVBIK010000001.1"/>
</dbReference>
<evidence type="ECO:0000256" key="2">
    <source>
        <dbReference type="ARBA" id="ARBA00023125"/>
    </source>
</evidence>
<dbReference type="Gene3D" id="1.10.10.10">
    <property type="entry name" value="Winged helix-like DNA-binding domain superfamily/Winged helix DNA-binding domain"/>
    <property type="match status" value="1"/>
</dbReference>
<keyword evidence="2" id="KW-0238">DNA-binding</keyword>
<dbReference type="SMART" id="SM00347">
    <property type="entry name" value="HTH_MARR"/>
    <property type="match status" value="1"/>
</dbReference>
<feature type="domain" description="HTH marR-type" evidence="4">
    <location>
        <begin position="17"/>
        <end position="149"/>
    </location>
</feature>
<sequence>MHHISPSFYSPESYRPEDSIGYLMRSILSHVAQSVEHQLAHTDLTNAQWIPLFKLYNKQASTVAELARACELDNGATTRLLDRMEAKGLVQRVRSEQDRRVVNIQLTPAGTQAAADIPQVLCEVQNTHLDGFNAEEFENLKGYLRRILDNAQRIKAANSAAVSAPSTDR</sequence>
<dbReference type="InterPro" id="IPR000835">
    <property type="entry name" value="HTH_MarR-typ"/>
</dbReference>
<evidence type="ECO:0000256" key="3">
    <source>
        <dbReference type="ARBA" id="ARBA00023163"/>
    </source>
</evidence>
<dbReference type="SUPFAM" id="SSF46785">
    <property type="entry name" value="Winged helix' DNA-binding domain"/>
    <property type="match status" value="1"/>
</dbReference>
<dbReference type="Pfam" id="PF01047">
    <property type="entry name" value="MarR"/>
    <property type="match status" value="1"/>
</dbReference>
<comment type="caution">
    <text evidence="5">The sequence shown here is derived from an EMBL/GenBank/DDBJ whole genome shotgun (WGS) entry which is preliminary data.</text>
</comment>
<dbReference type="PRINTS" id="PR00598">
    <property type="entry name" value="HTHMARR"/>
</dbReference>
<protein>
    <submittedName>
        <fullName evidence="5">MarR family transcriptional regulator</fullName>
    </submittedName>
</protein>
<name>A0ABU3KJH9_9BURK</name>
<gene>
    <name evidence="5" type="ORF">RAE19_02305</name>
</gene>
<reference evidence="5 6" key="1">
    <citation type="submission" date="2023-08" db="EMBL/GenBank/DDBJ databases">
        <title>Rhodoferax potami sp. nov. and Rhodoferax mekongensis sp. nov., isolated from the Mekong River in Thailand.</title>
        <authorList>
            <person name="Kitikhun S."/>
            <person name="Charoenyingcharoen P."/>
            <person name="Siriarchawattana P."/>
            <person name="Likhitrattanapisal S."/>
            <person name="Nilsakha T."/>
            <person name="Chanpet A."/>
            <person name="Rattanawaree P."/>
            <person name="Ingsriswang S."/>
        </authorList>
    </citation>
    <scope>NUCLEOTIDE SEQUENCE [LARGE SCALE GENOMIC DNA]</scope>
    <source>
        <strain evidence="5 6">TBRC 17660</strain>
    </source>
</reference>
<keyword evidence="3" id="KW-0804">Transcription</keyword>
<dbReference type="InterPro" id="IPR036388">
    <property type="entry name" value="WH-like_DNA-bd_sf"/>
</dbReference>
<dbReference type="PANTHER" id="PTHR42756">
    <property type="entry name" value="TRANSCRIPTIONAL REGULATOR, MARR"/>
    <property type="match status" value="1"/>
</dbReference>
<dbReference type="EMBL" id="JAVBIK010000001">
    <property type="protein sequence ID" value="MDT7517582.1"/>
    <property type="molecule type" value="Genomic_DNA"/>
</dbReference>
<evidence type="ECO:0000259" key="4">
    <source>
        <dbReference type="PROSITE" id="PS50995"/>
    </source>
</evidence>
<dbReference type="InterPro" id="IPR036390">
    <property type="entry name" value="WH_DNA-bd_sf"/>
</dbReference>
<dbReference type="Proteomes" id="UP001321700">
    <property type="component" value="Unassembled WGS sequence"/>
</dbReference>
<accession>A0ABU3KJH9</accession>
<evidence type="ECO:0000313" key="5">
    <source>
        <dbReference type="EMBL" id="MDT7517582.1"/>
    </source>
</evidence>
<evidence type="ECO:0000256" key="1">
    <source>
        <dbReference type="ARBA" id="ARBA00023015"/>
    </source>
</evidence>
<dbReference type="PANTHER" id="PTHR42756:SF1">
    <property type="entry name" value="TRANSCRIPTIONAL REPRESSOR OF EMRAB OPERON"/>
    <property type="match status" value="1"/>
</dbReference>
<dbReference type="PROSITE" id="PS50995">
    <property type="entry name" value="HTH_MARR_2"/>
    <property type="match status" value="1"/>
</dbReference>
<proteinExistence type="predicted"/>